<evidence type="ECO:0000259" key="1">
    <source>
        <dbReference type="Pfam" id="PF00168"/>
    </source>
</evidence>
<dbReference type="Proteomes" id="UP000053864">
    <property type="component" value="Unassembled WGS sequence"/>
</dbReference>
<dbReference type="InterPro" id="IPR035892">
    <property type="entry name" value="C2_domain_sf"/>
</dbReference>
<evidence type="ECO:0000313" key="2">
    <source>
        <dbReference type="EMBL" id="ETL28759.1"/>
    </source>
</evidence>
<dbReference type="AlphaFoldDB" id="W2I3E9"/>
<dbReference type="Gene3D" id="2.60.40.150">
    <property type="entry name" value="C2 domain"/>
    <property type="match status" value="1"/>
</dbReference>
<dbReference type="CDD" id="cd00030">
    <property type="entry name" value="C2"/>
    <property type="match status" value="1"/>
</dbReference>
<dbReference type="EMBL" id="KI675674">
    <property type="protein sequence ID" value="ETL28759.1"/>
    <property type="molecule type" value="Genomic_DNA"/>
</dbReference>
<feature type="domain" description="C2" evidence="1">
    <location>
        <begin position="11"/>
        <end position="55"/>
    </location>
</feature>
<dbReference type="VEuPathDB" id="FungiDB:PPTG_17371"/>
<dbReference type="InterPro" id="IPR000008">
    <property type="entry name" value="C2_dom"/>
</dbReference>
<reference evidence="2" key="1">
    <citation type="submission" date="2013-11" db="EMBL/GenBank/DDBJ databases">
        <title>The Genome Sequence of Phytophthora parasitica CJ05E6.</title>
        <authorList>
            <consortium name="The Broad Institute Genomics Platform"/>
            <person name="Russ C."/>
            <person name="Tyler B."/>
            <person name="Panabieres F."/>
            <person name="Shan W."/>
            <person name="Tripathy S."/>
            <person name="Grunwald N."/>
            <person name="Machado M."/>
            <person name="Johnson C.S."/>
            <person name="Arredondo F."/>
            <person name="Hong C."/>
            <person name="Coffey M."/>
            <person name="Young S.K."/>
            <person name="Zeng Q."/>
            <person name="Gargeya S."/>
            <person name="Fitzgerald M."/>
            <person name="Abouelleil A."/>
            <person name="Alvarado L."/>
            <person name="Chapman S.B."/>
            <person name="Gainer-Dewar J."/>
            <person name="Goldberg J."/>
            <person name="Griggs A."/>
            <person name="Gujja S."/>
            <person name="Hansen M."/>
            <person name="Howarth C."/>
            <person name="Imamovic A."/>
            <person name="Ireland A."/>
            <person name="Larimer J."/>
            <person name="McCowan C."/>
            <person name="Murphy C."/>
            <person name="Pearson M."/>
            <person name="Poon T.W."/>
            <person name="Priest M."/>
            <person name="Roberts A."/>
            <person name="Saif S."/>
            <person name="Shea T."/>
            <person name="Sykes S."/>
            <person name="Wortman J."/>
            <person name="Nusbaum C."/>
            <person name="Birren B."/>
        </authorList>
    </citation>
    <scope>NUCLEOTIDE SEQUENCE [LARGE SCALE GENOMIC DNA]</scope>
    <source>
        <strain evidence="2">CJ05E6</strain>
    </source>
</reference>
<feature type="non-terminal residue" evidence="2">
    <location>
        <position position="69"/>
    </location>
</feature>
<gene>
    <name evidence="2" type="ORF">L916_17944</name>
</gene>
<accession>W2I3E9</accession>
<dbReference type="Pfam" id="PF00168">
    <property type="entry name" value="C2"/>
    <property type="match status" value="1"/>
</dbReference>
<organism evidence="2">
    <name type="scientific">Phytophthora nicotianae</name>
    <name type="common">Potato buckeye rot agent</name>
    <name type="synonym">Phytophthora parasitica</name>
    <dbReference type="NCBI Taxonomy" id="4792"/>
    <lineage>
        <taxon>Eukaryota</taxon>
        <taxon>Sar</taxon>
        <taxon>Stramenopiles</taxon>
        <taxon>Oomycota</taxon>
        <taxon>Peronosporomycetes</taxon>
        <taxon>Peronosporales</taxon>
        <taxon>Peronosporaceae</taxon>
        <taxon>Phytophthora</taxon>
    </lineage>
</organism>
<name>W2I3E9_PHYNI</name>
<proteinExistence type="predicted"/>
<protein>
    <recommendedName>
        <fullName evidence="1">C2 domain-containing protein</fullName>
    </recommendedName>
</protein>
<sequence length="69" mass="8077">MNDLNLLWSCIMNDLNPQWSPPEKFEFEVDEWENQFLITQVYDYNRLSKDDLIGCGGYSTRATSNAILL</sequence>
<dbReference type="SUPFAM" id="SSF49562">
    <property type="entry name" value="C2 domain (Calcium/lipid-binding domain, CaLB)"/>
    <property type="match status" value="1"/>
</dbReference>